<dbReference type="PANTHER" id="PTHR16301:SF20">
    <property type="entry name" value="IMPACT FAMILY MEMBER YIGZ"/>
    <property type="match status" value="1"/>
</dbReference>
<dbReference type="GO" id="GO:0005737">
    <property type="term" value="C:cytoplasm"/>
    <property type="evidence" value="ECO:0007669"/>
    <property type="project" value="TreeGrafter"/>
</dbReference>
<dbReference type="InterPro" id="IPR020568">
    <property type="entry name" value="Ribosomal_Su5_D2-typ_SF"/>
</dbReference>
<evidence type="ECO:0000256" key="1">
    <source>
        <dbReference type="ARBA" id="ARBA00007665"/>
    </source>
</evidence>
<evidence type="ECO:0000259" key="2">
    <source>
        <dbReference type="Pfam" id="PF01205"/>
    </source>
</evidence>
<evidence type="ECO:0000313" key="4">
    <source>
        <dbReference type="Proteomes" id="UP000266441"/>
    </source>
</evidence>
<comment type="caution">
    <text evidence="3">The sequence shown here is derived from an EMBL/GenBank/DDBJ whole genome shotgun (WGS) entry which is preliminary data.</text>
</comment>
<sequence length="199" mass="22851">MTDTYKTIKSKSEGSFKDKGSKFFAFVFPVKNEEEVKELLTQIKKEHHSARHHCYAWRLGTEDILFRANDDGEPSSTAGKPILGQLQSFEVTNVFLVVVRYFGGTLLGTSGLINAYRTAAAEALKNADIVTRIIEENFRLKFTYKEMNDVMQIVKQENLHITDTRFELDCQLNFSVRKSEASRIEELFRNFYGVEIEST</sequence>
<dbReference type="PROSITE" id="PS00910">
    <property type="entry name" value="UPF0029"/>
    <property type="match status" value="1"/>
</dbReference>
<evidence type="ECO:0000313" key="3">
    <source>
        <dbReference type="EMBL" id="RIH63478.1"/>
    </source>
</evidence>
<dbReference type="InterPro" id="IPR036956">
    <property type="entry name" value="Impact_N_sf"/>
</dbReference>
<gene>
    <name evidence="3" type="ORF">D1164_19575</name>
</gene>
<keyword evidence="4" id="KW-1185">Reference proteome</keyword>
<organism evidence="3 4">
    <name type="scientific">Mariniphaga sediminis</name>
    <dbReference type="NCBI Taxonomy" id="1628158"/>
    <lineage>
        <taxon>Bacteria</taxon>
        <taxon>Pseudomonadati</taxon>
        <taxon>Bacteroidota</taxon>
        <taxon>Bacteroidia</taxon>
        <taxon>Marinilabiliales</taxon>
        <taxon>Prolixibacteraceae</taxon>
        <taxon>Mariniphaga</taxon>
    </lineage>
</organism>
<dbReference type="PANTHER" id="PTHR16301">
    <property type="entry name" value="IMPACT-RELATED"/>
    <property type="match status" value="1"/>
</dbReference>
<dbReference type="InterPro" id="IPR023582">
    <property type="entry name" value="Impact"/>
</dbReference>
<dbReference type="InterPro" id="IPR020569">
    <property type="entry name" value="UPF0029_Impact_CS"/>
</dbReference>
<protein>
    <submittedName>
        <fullName evidence="3">YigZ family protein</fullName>
    </submittedName>
</protein>
<proteinExistence type="inferred from homology"/>
<dbReference type="Gene3D" id="3.30.230.30">
    <property type="entry name" value="Impact, N-terminal domain"/>
    <property type="match status" value="1"/>
</dbReference>
<dbReference type="RefSeq" id="WP_119351595.1">
    <property type="nucleotide sequence ID" value="NZ_QWET01000020.1"/>
</dbReference>
<dbReference type="OrthoDB" id="9813771at2"/>
<dbReference type="InterPro" id="IPR001498">
    <property type="entry name" value="Impact_N"/>
</dbReference>
<dbReference type="Pfam" id="PF01205">
    <property type="entry name" value="Impact_N"/>
    <property type="match status" value="1"/>
</dbReference>
<dbReference type="Proteomes" id="UP000266441">
    <property type="component" value="Unassembled WGS sequence"/>
</dbReference>
<dbReference type="AlphaFoldDB" id="A0A399CWX0"/>
<dbReference type="GO" id="GO:0006446">
    <property type="term" value="P:regulation of translational initiation"/>
    <property type="evidence" value="ECO:0007669"/>
    <property type="project" value="TreeGrafter"/>
</dbReference>
<feature type="domain" description="Impact N-terminal" evidence="2">
    <location>
        <begin position="19"/>
        <end position="124"/>
    </location>
</feature>
<dbReference type="EMBL" id="QWET01000020">
    <property type="protein sequence ID" value="RIH63478.1"/>
    <property type="molecule type" value="Genomic_DNA"/>
</dbReference>
<dbReference type="SUPFAM" id="SSF54211">
    <property type="entry name" value="Ribosomal protein S5 domain 2-like"/>
    <property type="match status" value="1"/>
</dbReference>
<comment type="similarity">
    <text evidence="1">Belongs to the IMPACT family.</text>
</comment>
<accession>A0A399CWX0</accession>
<name>A0A399CWX0_9BACT</name>
<reference evidence="3 4" key="1">
    <citation type="journal article" date="2015" name="Int. J. Syst. Evol. Microbiol.">
        <title>Mariniphaga sediminis sp. nov., isolated from coastal sediment.</title>
        <authorList>
            <person name="Wang F.Q."/>
            <person name="Shen Q.Y."/>
            <person name="Chen G.J."/>
            <person name="Du Z.J."/>
        </authorList>
    </citation>
    <scope>NUCLEOTIDE SEQUENCE [LARGE SCALE GENOMIC DNA]</scope>
    <source>
        <strain evidence="3 4">SY21</strain>
    </source>
</reference>